<organism evidence="1 2">
    <name type="scientific">Sphingobium lignivorans</name>
    <dbReference type="NCBI Taxonomy" id="2735886"/>
    <lineage>
        <taxon>Bacteria</taxon>
        <taxon>Pseudomonadati</taxon>
        <taxon>Pseudomonadota</taxon>
        <taxon>Alphaproteobacteria</taxon>
        <taxon>Sphingomonadales</taxon>
        <taxon>Sphingomonadaceae</taxon>
        <taxon>Sphingobium</taxon>
    </lineage>
</organism>
<comment type="caution">
    <text evidence="1">The sequence shown here is derived from an EMBL/GenBank/DDBJ whole genome shotgun (WGS) entry which is preliminary data.</text>
</comment>
<keyword evidence="2" id="KW-1185">Reference proteome</keyword>
<evidence type="ECO:0000313" key="1">
    <source>
        <dbReference type="EMBL" id="MBB5987422.1"/>
    </source>
</evidence>
<evidence type="ECO:0000313" key="2">
    <source>
        <dbReference type="Proteomes" id="UP001138540"/>
    </source>
</evidence>
<proteinExistence type="predicted"/>
<gene>
    <name evidence="1" type="ORF">HNP60_003396</name>
</gene>
<protein>
    <submittedName>
        <fullName evidence="1">Uncharacterized protein with gpF-like domain</fullName>
    </submittedName>
</protein>
<sequence length="258" mass="27857">MTARRASQRAYESGARYALLLQRQQRGLQDGFERRLLPLFARLGRAARDAALPLLRDSEPKAVKAEESLIARILEKLGIASWAAELGQTYGAHYLDVAQQAGEAAQRAGLGTSLPDPVARAVVASGGRRSGMVDLEAQTRQALFDALAEGRAEGEGAEQLAERILPHVEGGPWNSPEYRARIIARTETKYAQNISTIERGRAAGVQRFIVFDGRLGPGRSKPDHIARNGSIVTAPEAEAMADAEHPNGTLSFAPHFGD</sequence>
<accession>A0ABR6NJG1</accession>
<name>A0ABR6NJG1_9SPHN</name>
<dbReference type="RefSeq" id="WP_184155945.1">
    <property type="nucleotide sequence ID" value="NZ_JACHKA010000001.1"/>
</dbReference>
<dbReference type="Proteomes" id="UP001138540">
    <property type="component" value="Unassembled WGS sequence"/>
</dbReference>
<dbReference type="EMBL" id="JACHKA010000001">
    <property type="protein sequence ID" value="MBB5987422.1"/>
    <property type="molecule type" value="Genomic_DNA"/>
</dbReference>
<reference evidence="1 2" key="1">
    <citation type="submission" date="2020-08" db="EMBL/GenBank/DDBJ databases">
        <title>Exploring microbial biodiversity for novel pathways involved in the catabolism of aromatic compounds derived from lignin.</title>
        <authorList>
            <person name="Elkins J."/>
        </authorList>
    </citation>
    <scope>NUCLEOTIDE SEQUENCE [LARGE SCALE GENOMIC DNA]</scope>
    <source>
        <strain evidence="1 2">B1D3A</strain>
    </source>
</reference>